<proteinExistence type="predicted"/>
<dbReference type="RefSeq" id="WP_245969686.1">
    <property type="nucleotide sequence ID" value="NZ_RBXL01000001.1"/>
</dbReference>
<name>A0A495VC24_9GAMM</name>
<evidence type="ECO:0000313" key="2">
    <source>
        <dbReference type="Proteomes" id="UP000274556"/>
    </source>
</evidence>
<gene>
    <name evidence="1" type="ORF">BDD21_3838</name>
</gene>
<keyword evidence="1" id="KW-0560">Oxidoreductase</keyword>
<sequence>MSVRQGDPGDRGVVSMAERGMIVSGPVVFSFFRYSGLRVPDAFLRMGFQRFLMDRHMPAGRIRLMGCGSGDGFSVVPDLGAYCLMRVFADPDDEARLRRTPFYRAVADASTEQLHFSLTPVSGRGTWGGEALFDYRGRQQPDRPLVVLTRARVASTRARAFWRSVPEIRRQLRGTPGCPYHVGFGEHPLLTLATFSVWEDLSRMQAFAYRTTPHHRAGRASRQEDWLSESMFVRFAIERIEGDLARYPRLAALMES</sequence>
<evidence type="ECO:0000313" key="1">
    <source>
        <dbReference type="EMBL" id="RKT46330.1"/>
    </source>
</evidence>
<dbReference type="Proteomes" id="UP000274556">
    <property type="component" value="Unassembled WGS sequence"/>
</dbReference>
<dbReference type="CDD" id="cd21650">
    <property type="entry name" value="CrtA-like"/>
    <property type="match status" value="1"/>
</dbReference>
<dbReference type="GO" id="GO:0004497">
    <property type="term" value="F:monooxygenase activity"/>
    <property type="evidence" value="ECO:0007669"/>
    <property type="project" value="UniProtKB-KW"/>
</dbReference>
<dbReference type="EMBL" id="RBXL01000001">
    <property type="protein sequence ID" value="RKT46330.1"/>
    <property type="molecule type" value="Genomic_DNA"/>
</dbReference>
<accession>A0A495VC24</accession>
<keyword evidence="1" id="KW-0503">Monooxygenase</keyword>
<organism evidence="1 2">
    <name type="scientific">Thiocapsa rosea</name>
    <dbReference type="NCBI Taxonomy" id="69360"/>
    <lineage>
        <taxon>Bacteria</taxon>
        <taxon>Pseudomonadati</taxon>
        <taxon>Pseudomonadota</taxon>
        <taxon>Gammaproteobacteria</taxon>
        <taxon>Chromatiales</taxon>
        <taxon>Chromatiaceae</taxon>
        <taxon>Thiocapsa</taxon>
    </lineage>
</organism>
<comment type="caution">
    <text evidence="1">The sequence shown here is derived from an EMBL/GenBank/DDBJ whole genome shotgun (WGS) entry which is preliminary data.</text>
</comment>
<keyword evidence="2" id="KW-1185">Reference proteome</keyword>
<reference evidence="1 2" key="1">
    <citation type="submission" date="2018-10" db="EMBL/GenBank/DDBJ databases">
        <title>Genomic Encyclopedia of Archaeal and Bacterial Type Strains, Phase II (KMG-II): from individual species to whole genera.</title>
        <authorList>
            <person name="Goeker M."/>
        </authorList>
    </citation>
    <scope>NUCLEOTIDE SEQUENCE [LARGE SCALE GENOMIC DNA]</scope>
    <source>
        <strain evidence="1 2">DSM 235</strain>
    </source>
</reference>
<dbReference type="InterPro" id="IPR049574">
    <property type="entry name" value="CrtA-like"/>
</dbReference>
<protein>
    <submittedName>
        <fullName evidence="1">Spheroidene monooxygenase</fullName>
    </submittedName>
</protein>
<dbReference type="AlphaFoldDB" id="A0A495VC24"/>